<reference evidence="7 8" key="1">
    <citation type="journal article" date="2015" name="Plant Cell">
        <title>Oil accumulation by the oleaginous diatom Fistulifera solaris as revealed by the genome and transcriptome.</title>
        <authorList>
            <person name="Tanaka T."/>
            <person name="Maeda Y."/>
            <person name="Veluchamy A."/>
            <person name="Tanaka M."/>
            <person name="Abida H."/>
            <person name="Marechal E."/>
            <person name="Bowler C."/>
            <person name="Muto M."/>
            <person name="Sunaga Y."/>
            <person name="Tanaka M."/>
            <person name="Yoshino T."/>
            <person name="Taniguchi T."/>
            <person name="Fukuda Y."/>
            <person name="Nemoto M."/>
            <person name="Matsumoto M."/>
            <person name="Wong P.S."/>
            <person name="Aburatani S."/>
            <person name="Fujibuchi W."/>
        </authorList>
    </citation>
    <scope>NUCLEOTIDE SEQUENCE [LARGE SCALE GENOMIC DNA]</scope>
    <source>
        <strain evidence="7 8">JPCC DA0580</strain>
    </source>
</reference>
<dbReference type="InterPro" id="IPR036388">
    <property type="entry name" value="WH-like_DNA-bd_sf"/>
</dbReference>
<dbReference type="Pfam" id="PF00447">
    <property type="entry name" value="HSF_DNA-bind"/>
    <property type="match status" value="1"/>
</dbReference>
<dbReference type="AlphaFoldDB" id="A0A1Z5JEZ3"/>
<dbReference type="PANTHER" id="PTHR10015">
    <property type="entry name" value="HEAT SHOCK TRANSCRIPTION FACTOR"/>
    <property type="match status" value="1"/>
</dbReference>
<dbReference type="OrthoDB" id="49536at2759"/>
<dbReference type="Gene3D" id="1.10.10.10">
    <property type="entry name" value="Winged helix-like DNA-binding domain superfamily/Winged helix DNA-binding domain"/>
    <property type="match status" value="1"/>
</dbReference>
<feature type="compositionally biased region" description="Basic and acidic residues" evidence="5">
    <location>
        <begin position="196"/>
        <end position="212"/>
    </location>
</feature>
<dbReference type="InterPro" id="IPR036390">
    <property type="entry name" value="WH_DNA-bd_sf"/>
</dbReference>
<dbReference type="SMART" id="SM00415">
    <property type="entry name" value="HSF"/>
    <property type="match status" value="1"/>
</dbReference>
<dbReference type="Proteomes" id="UP000198406">
    <property type="component" value="Unassembled WGS sequence"/>
</dbReference>
<feature type="compositionally biased region" description="Polar residues" evidence="5">
    <location>
        <begin position="42"/>
        <end position="51"/>
    </location>
</feature>
<feature type="region of interest" description="Disordered" evidence="5">
    <location>
        <begin position="1"/>
        <end position="70"/>
    </location>
</feature>
<feature type="region of interest" description="Disordered" evidence="5">
    <location>
        <begin position="188"/>
        <end position="212"/>
    </location>
</feature>
<proteinExistence type="inferred from homology"/>
<dbReference type="GO" id="GO:0043565">
    <property type="term" value="F:sequence-specific DNA binding"/>
    <property type="evidence" value="ECO:0007669"/>
    <property type="project" value="InterPro"/>
</dbReference>
<evidence type="ECO:0000256" key="3">
    <source>
        <dbReference type="ARBA" id="ARBA00023242"/>
    </source>
</evidence>
<sequence length="351" mass="40199">MENNSLKRAHEADAEDFIPQKRGFGNSEEKDDGKIYYKIQRRSPSLINNPSSAPPKMDDDISSKRPFGSEKTQMTFPEKIMRILSFPEFDHVIRWNAEGTEFSIVLDSFTETVLEPHFQGTKFQSFTRKLNRWGFKRILDEDRYPKGTFAYRHEYFQRGKEDLVKKMEIDSDKKQRKLNVPGPVVQSHVTTQENPAVRDESKAESRPSRLDEFSNQLSGVLASPPAAAGLPVASTVAHLPSQSELNRIQFIMENQRAMQQRVLLSQSRLPPLRHTSFPGAENSFDPFLSSLNSHSQQMQMPILQQLPGQQRQQIPGQQRQLIQGQQSIDPLLLQLLLARQAPERRHSSPQP</sequence>
<dbReference type="SUPFAM" id="SSF46785">
    <property type="entry name" value="Winged helix' DNA-binding domain"/>
    <property type="match status" value="1"/>
</dbReference>
<evidence type="ECO:0000256" key="2">
    <source>
        <dbReference type="ARBA" id="ARBA00023125"/>
    </source>
</evidence>
<dbReference type="GO" id="GO:0003700">
    <property type="term" value="F:DNA-binding transcription factor activity"/>
    <property type="evidence" value="ECO:0007669"/>
    <property type="project" value="InterPro"/>
</dbReference>
<comment type="caution">
    <text evidence="7">The sequence shown here is derived from an EMBL/GenBank/DDBJ whole genome shotgun (WGS) entry which is preliminary data.</text>
</comment>
<feature type="domain" description="HSF-type DNA-binding" evidence="6">
    <location>
        <begin position="72"/>
        <end position="170"/>
    </location>
</feature>
<evidence type="ECO:0000256" key="5">
    <source>
        <dbReference type="SAM" id="MobiDB-lite"/>
    </source>
</evidence>
<comment type="similarity">
    <text evidence="4">Belongs to the HSF family.</text>
</comment>
<evidence type="ECO:0000256" key="4">
    <source>
        <dbReference type="RuleBase" id="RU004020"/>
    </source>
</evidence>
<dbReference type="EMBL" id="BDSP01000053">
    <property type="protein sequence ID" value="GAX12573.1"/>
    <property type="molecule type" value="Genomic_DNA"/>
</dbReference>
<evidence type="ECO:0000259" key="6">
    <source>
        <dbReference type="SMART" id="SM00415"/>
    </source>
</evidence>
<dbReference type="GO" id="GO:0005634">
    <property type="term" value="C:nucleus"/>
    <property type="evidence" value="ECO:0007669"/>
    <property type="project" value="UniProtKB-SubCell"/>
</dbReference>
<protein>
    <recommendedName>
        <fullName evidence="6">HSF-type DNA-binding domain-containing protein</fullName>
    </recommendedName>
</protein>
<evidence type="ECO:0000256" key="1">
    <source>
        <dbReference type="ARBA" id="ARBA00004123"/>
    </source>
</evidence>
<dbReference type="PANTHER" id="PTHR10015:SF206">
    <property type="entry name" value="HSF-TYPE DNA-BINDING DOMAIN-CONTAINING PROTEIN"/>
    <property type="match status" value="1"/>
</dbReference>
<name>A0A1Z5JEZ3_FISSO</name>
<dbReference type="InParanoid" id="A0A1Z5JEZ3"/>
<comment type="subcellular location">
    <subcellularLocation>
        <location evidence="1">Nucleus</location>
    </subcellularLocation>
</comment>
<keyword evidence="2" id="KW-0238">DNA-binding</keyword>
<keyword evidence="8" id="KW-1185">Reference proteome</keyword>
<keyword evidence="3" id="KW-0539">Nucleus</keyword>
<dbReference type="InterPro" id="IPR000232">
    <property type="entry name" value="HSF_DNA-bd"/>
</dbReference>
<accession>A0A1Z5JEZ3</accession>
<gene>
    <name evidence="7" type="ORF">FisN_13Lh025</name>
</gene>
<evidence type="ECO:0000313" key="8">
    <source>
        <dbReference type="Proteomes" id="UP000198406"/>
    </source>
</evidence>
<organism evidence="7 8">
    <name type="scientific">Fistulifera solaris</name>
    <name type="common">Oleaginous diatom</name>
    <dbReference type="NCBI Taxonomy" id="1519565"/>
    <lineage>
        <taxon>Eukaryota</taxon>
        <taxon>Sar</taxon>
        <taxon>Stramenopiles</taxon>
        <taxon>Ochrophyta</taxon>
        <taxon>Bacillariophyta</taxon>
        <taxon>Bacillariophyceae</taxon>
        <taxon>Bacillariophycidae</taxon>
        <taxon>Naviculales</taxon>
        <taxon>Naviculaceae</taxon>
        <taxon>Fistulifera</taxon>
    </lineage>
</organism>
<evidence type="ECO:0000313" key="7">
    <source>
        <dbReference type="EMBL" id="GAX12573.1"/>
    </source>
</evidence>